<dbReference type="InterPro" id="IPR051532">
    <property type="entry name" value="Ester_Hydrolysis_Enzymes"/>
</dbReference>
<organism evidence="3 4">
    <name type="scientific">Prevotella melaninogenica DNF00666</name>
    <dbReference type="NCBI Taxonomy" id="1401073"/>
    <lineage>
        <taxon>Bacteria</taxon>
        <taxon>Pseudomonadati</taxon>
        <taxon>Bacteroidota</taxon>
        <taxon>Bacteroidia</taxon>
        <taxon>Bacteroidales</taxon>
        <taxon>Prevotellaceae</taxon>
        <taxon>Prevotella</taxon>
    </lineage>
</organism>
<evidence type="ECO:0000259" key="2">
    <source>
        <dbReference type="Pfam" id="PF13472"/>
    </source>
</evidence>
<feature type="signal peptide" evidence="1">
    <location>
        <begin position="1"/>
        <end position="20"/>
    </location>
</feature>
<feature type="chain" id="PRO_5001917049" evidence="1">
    <location>
        <begin position="21"/>
        <end position="226"/>
    </location>
</feature>
<proteinExistence type="predicted"/>
<evidence type="ECO:0000313" key="4">
    <source>
        <dbReference type="Proteomes" id="UP000029578"/>
    </source>
</evidence>
<dbReference type="Gene3D" id="3.40.50.1110">
    <property type="entry name" value="SGNH hydrolase"/>
    <property type="match status" value="1"/>
</dbReference>
<gene>
    <name evidence="3" type="ORF">HMPREF0661_01575</name>
</gene>
<accession>A0A096B8E6</accession>
<protein>
    <submittedName>
        <fullName evidence="3">Beta-lactamase</fullName>
    </submittedName>
</protein>
<sequence length="226" mass="26129">MKTKLLFYLFLSVTTLSMHAQNVTYHGSKHYNIRVNQFKQEGSLPDNAIVMLGDSHSEYGKDWNRFFPNARKIINRGIIGDDCRGISKRLNQILPYNPSKIFFECGTNDLSHGWTVDRIFQGVVNVIETIRTTCPQTKLYVQSLLPLNEKVGVWKLLKGKDDMIIRLNEKLKGYCKDNKLVFIDLYHPLLGVNAKEMHADYCRDGLHLSNKGYEVWANIIRSYINE</sequence>
<dbReference type="PANTHER" id="PTHR30383">
    <property type="entry name" value="THIOESTERASE 1/PROTEASE 1/LYSOPHOSPHOLIPASE L1"/>
    <property type="match status" value="1"/>
</dbReference>
<reference evidence="3 4" key="1">
    <citation type="submission" date="2014-07" db="EMBL/GenBank/DDBJ databases">
        <authorList>
            <person name="McCorrison J."/>
            <person name="Sanka R."/>
            <person name="Torralba M."/>
            <person name="Gillis M."/>
            <person name="Haft D.H."/>
            <person name="Methe B."/>
            <person name="Sutton G."/>
            <person name="Nelson K.E."/>
        </authorList>
    </citation>
    <scope>NUCLEOTIDE SEQUENCE [LARGE SCALE GENOMIC DNA]</scope>
    <source>
        <strain evidence="3 4">DNF00666</strain>
    </source>
</reference>
<evidence type="ECO:0000256" key="1">
    <source>
        <dbReference type="SAM" id="SignalP"/>
    </source>
</evidence>
<dbReference type="PANTHER" id="PTHR30383:SF5">
    <property type="entry name" value="SGNH HYDROLASE-TYPE ESTERASE DOMAIN-CONTAINING PROTEIN"/>
    <property type="match status" value="1"/>
</dbReference>
<dbReference type="GO" id="GO:0004622">
    <property type="term" value="F:phosphatidylcholine lysophospholipase activity"/>
    <property type="evidence" value="ECO:0007669"/>
    <property type="project" value="TreeGrafter"/>
</dbReference>
<evidence type="ECO:0000313" key="3">
    <source>
        <dbReference type="EMBL" id="KGF55285.1"/>
    </source>
</evidence>
<keyword evidence="1" id="KW-0732">Signal</keyword>
<dbReference type="InterPro" id="IPR036514">
    <property type="entry name" value="SGNH_hydro_sf"/>
</dbReference>
<dbReference type="InterPro" id="IPR013830">
    <property type="entry name" value="SGNH_hydro"/>
</dbReference>
<dbReference type="AlphaFoldDB" id="A0A096B8E6"/>
<dbReference type="Pfam" id="PF13472">
    <property type="entry name" value="Lipase_GDSL_2"/>
    <property type="match status" value="1"/>
</dbReference>
<dbReference type="Proteomes" id="UP000029578">
    <property type="component" value="Unassembled WGS sequence"/>
</dbReference>
<name>A0A096B8E6_9BACT</name>
<comment type="caution">
    <text evidence="3">The sequence shown here is derived from an EMBL/GenBank/DDBJ whole genome shotgun (WGS) entry which is preliminary data.</text>
</comment>
<feature type="domain" description="SGNH hydrolase-type esterase" evidence="2">
    <location>
        <begin position="58"/>
        <end position="215"/>
    </location>
</feature>
<dbReference type="EMBL" id="JRNS01000105">
    <property type="protein sequence ID" value="KGF55285.1"/>
    <property type="molecule type" value="Genomic_DNA"/>
</dbReference>
<dbReference type="SUPFAM" id="SSF52266">
    <property type="entry name" value="SGNH hydrolase"/>
    <property type="match status" value="1"/>
</dbReference>